<dbReference type="PANTHER" id="PTHR47966">
    <property type="entry name" value="BETA-SITE APP-CLEAVING ENZYME, ISOFORM A-RELATED"/>
    <property type="match status" value="1"/>
</dbReference>
<dbReference type="InterPro" id="IPR021109">
    <property type="entry name" value="Peptidase_aspartic_dom_sf"/>
</dbReference>
<dbReference type="CDD" id="cd05471">
    <property type="entry name" value="pepsin_like"/>
    <property type="match status" value="1"/>
</dbReference>
<dbReference type="STRING" id="936435.F8PFB6"/>
<keyword evidence="5" id="KW-1185">Reference proteome</keyword>
<feature type="compositionally biased region" description="Low complexity" evidence="2">
    <location>
        <begin position="440"/>
        <end position="453"/>
    </location>
</feature>
<dbReference type="GO" id="GO:0006508">
    <property type="term" value="P:proteolysis"/>
    <property type="evidence" value="ECO:0007669"/>
    <property type="project" value="InterPro"/>
</dbReference>
<dbReference type="Pfam" id="PF00026">
    <property type="entry name" value="Asp"/>
    <property type="match status" value="1"/>
</dbReference>
<protein>
    <recommendedName>
        <fullName evidence="3">Peptidase A1 domain-containing protein</fullName>
    </recommendedName>
</protein>
<feature type="domain" description="Peptidase A1" evidence="3">
    <location>
        <begin position="90"/>
        <end position="413"/>
    </location>
</feature>
<dbReference type="AlphaFoldDB" id="F8PFB6"/>
<feature type="region of interest" description="Disordered" evidence="2">
    <location>
        <begin position="423"/>
        <end position="453"/>
    </location>
</feature>
<dbReference type="GO" id="GO:0004190">
    <property type="term" value="F:aspartic-type endopeptidase activity"/>
    <property type="evidence" value="ECO:0007669"/>
    <property type="project" value="InterPro"/>
</dbReference>
<feature type="compositionally biased region" description="Polar residues" evidence="2">
    <location>
        <begin position="423"/>
        <end position="439"/>
    </location>
</feature>
<sequence length="498" mass="54138">MPTSRLCQTVRITACISLRKSSFSTVSSSDSQVCLPSSTRSPSSLAHLEDASYCYIRFLPSFQLLCGTGSATLLPISVPNALSDDGWNYGTLPTLLGTPPQEVNLTINLSGDLFAAFSYDCVLCAGNSFFDASLSTTFQPSNTPWPNSDATMSGIEVNDTVSFGGLLNLPNEKFALMESMSPSFGLSLFNGHFGVMMSPVNTTEQSQHILSQLLQSNQLLNPVVGMRFDPKNPKMTIGALDPADYEGEINWVEMETPVNSWDFPNVFKLDGIKGYNGSFLPWGNNLSASVNSLFFAVAVPNTWQYMVEDGFTGPLETISYNPDVGVISYQCNETTPYVALTATINGVDYRMDSPNNLLRPTGESRVGFCNVGITNRTQPVNIPDVDLGLPFLRSVYLAYRFPTANCPGYYGFAFPSGANRTQAEISQTPTSTPAQSAQCLSLTKPTSTPTATVVTTRQKLMSKQNYDVYMNPQANQMPLVGVDELPKAVWNTTDLNGQ</sequence>
<dbReference type="Proteomes" id="UP000008063">
    <property type="component" value="Unassembled WGS sequence"/>
</dbReference>
<dbReference type="PROSITE" id="PS51767">
    <property type="entry name" value="PEPTIDASE_A1"/>
    <property type="match status" value="1"/>
</dbReference>
<dbReference type="InterPro" id="IPR001461">
    <property type="entry name" value="Aspartic_peptidase_A1"/>
</dbReference>
<dbReference type="InterPro" id="IPR033121">
    <property type="entry name" value="PEPTIDASE_A1"/>
</dbReference>
<accession>F8PFB6</accession>
<evidence type="ECO:0000259" key="3">
    <source>
        <dbReference type="PROSITE" id="PS51767"/>
    </source>
</evidence>
<evidence type="ECO:0000313" key="5">
    <source>
        <dbReference type="Proteomes" id="UP000008063"/>
    </source>
</evidence>
<organism evidence="5">
    <name type="scientific">Serpula lacrymans var. lacrymans (strain S7.3)</name>
    <name type="common">Dry rot fungus</name>
    <dbReference type="NCBI Taxonomy" id="936435"/>
    <lineage>
        <taxon>Eukaryota</taxon>
        <taxon>Fungi</taxon>
        <taxon>Dikarya</taxon>
        <taxon>Basidiomycota</taxon>
        <taxon>Agaricomycotina</taxon>
        <taxon>Agaricomycetes</taxon>
        <taxon>Agaricomycetidae</taxon>
        <taxon>Boletales</taxon>
        <taxon>Coniophorineae</taxon>
        <taxon>Serpulaceae</taxon>
        <taxon>Serpula</taxon>
    </lineage>
</organism>
<dbReference type="Gene3D" id="2.40.70.10">
    <property type="entry name" value="Acid Proteases"/>
    <property type="match status" value="2"/>
</dbReference>
<dbReference type="OrthoDB" id="2747330at2759"/>
<gene>
    <name evidence="4" type="ORF">SERLA73DRAFT_67932</name>
</gene>
<dbReference type="OMA" id="NWVEMET"/>
<evidence type="ECO:0000256" key="2">
    <source>
        <dbReference type="SAM" id="MobiDB-lite"/>
    </source>
</evidence>
<proteinExistence type="inferred from homology"/>
<dbReference type="PANTHER" id="PTHR47966:SF51">
    <property type="entry name" value="BETA-SITE APP-CLEAVING ENZYME, ISOFORM A-RELATED"/>
    <property type="match status" value="1"/>
</dbReference>
<dbReference type="SUPFAM" id="SSF50630">
    <property type="entry name" value="Acid proteases"/>
    <property type="match status" value="1"/>
</dbReference>
<dbReference type="HOGENOM" id="CLU_043855_0_0_1"/>
<dbReference type="EMBL" id="GL945474">
    <property type="protein sequence ID" value="EGO04222.1"/>
    <property type="molecule type" value="Genomic_DNA"/>
</dbReference>
<name>F8PFB6_SERL3</name>
<evidence type="ECO:0000256" key="1">
    <source>
        <dbReference type="ARBA" id="ARBA00007447"/>
    </source>
</evidence>
<dbReference type="InterPro" id="IPR034164">
    <property type="entry name" value="Pepsin-like_dom"/>
</dbReference>
<dbReference type="InParanoid" id="F8PFB6"/>
<comment type="similarity">
    <text evidence="1">Belongs to the peptidase A1 family.</text>
</comment>
<evidence type="ECO:0000313" key="4">
    <source>
        <dbReference type="EMBL" id="EGO04222.1"/>
    </source>
</evidence>
<reference evidence="5" key="1">
    <citation type="journal article" date="2011" name="Science">
        <title>The plant cell wall-decomposing machinery underlies the functional diversity of forest fungi.</title>
        <authorList>
            <person name="Eastwood D.C."/>
            <person name="Floudas D."/>
            <person name="Binder M."/>
            <person name="Majcherczyk A."/>
            <person name="Schneider P."/>
            <person name="Aerts A."/>
            <person name="Asiegbu F.O."/>
            <person name="Baker S.E."/>
            <person name="Barry K."/>
            <person name="Bendiksby M."/>
            <person name="Blumentritt M."/>
            <person name="Coutinho P.M."/>
            <person name="Cullen D."/>
            <person name="de Vries R.P."/>
            <person name="Gathman A."/>
            <person name="Goodell B."/>
            <person name="Henrissat B."/>
            <person name="Ihrmark K."/>
            <person name="Kauserud H."/>
            <person name="Kohler A."/>
            <person name="LaButti K."/>
            <person name="Lapidus A."/>
            <person name="Lavin J.L."/>
            <person name="Lee Y.-H."/>
            <person name="Lindquist E."/>
            <person name="Lilly W."/>
            <person name="Lucas S."/>
            <person name="Morin E."/>
            <person name="Murat C."/>
            <person name="Oguiza J.A."/>
            <person name="Park J."/>
            <person name="Pisabarro A.G."/>
            <person name="Riley R."/>
            <person name="Rosling A."/>
            <person name="Salamov A."/>
            <person name="Schmidt O."/>
            <person name="Schmutz J."/>
            <person name="Skrede I."/>
            <person name="Stenlid J."/>
            <person name="Wiebenga A."/>
            <person name="Xie X."/>
            <person name="Kuees U."/>
            <person name="Hibbett D.S."/>
            <person name="Hoffmeister D."/>
            <person name="Hoegberg N."/>
            <person name="Martin F."/>
            <person name="Grigoriev I.V."/>
            <person name="Watkinson S.C."/>
        </authorList>
    </citation>
    <scope>NUCLEOTIDE SEQUENCE [LARGE SCALE GENOMIC DNA]</scope>
    <source>
        <strain evidence="5">strain S7.3</strain>
    </source>
</reference>